<organism evidence="7 8">
    <name type="scientific">Weeksella virosa (strain ATCC 43766 / DSM 16922 / JCM 21250 / CCUG 30538 / CDC 9751 / IAM 14551 / NBRC 16016 / NCTC 11634 / CL345/78)</name>
    <dbReference type="NCBI Taxonomy" id="865938"/>
    <lineage>
        <taxon>Bacteria</taxon>
        <taxon>Pseudomonadati</taxon>
        <taxon>Bacteroidota</taxon>
        <taxon>Flavobacteriia</taxon>
        <taxon>Flavobacteriales</taxon>
        <taxon>Weeksellaceae</taxon>
        <taxon>Weeksella</taxon>
    </lineage>
</organism>
<accession>F0P096</accession>
<evidence type="ECO:0000313" key="7">
    <source>
        <dbReference type="EMBL" id="ADX68456.1"/>
    </source>
</evidence>
<gene>
    <name evidence="7" type="ordered locus">Weevi_1765</name>
</gene>
<evidence type="ECO:0000256" key="2">
    <source>
        <dbReference type="ARBA" id="ARBA00022722"/>
    </source>
</evidence>
<dbReference type="KEGG" id="wvi:Weevi_1765"/>
<sequence length="373" mass="42858">MKKTLFTIGLFVLSMGSFAQIPDGYYNTATADGFILKTQLKNIISGHNDRGYGALWDLYKKNNPKNGFKDIYYEKDNTLLDIYSENPTASDPYNYIPGSGQCGNYAKEGDCYNREHLIPQSYFNKATPMVSDAFHIWPTDGYVNGRRANYPFGVVANAVWTSKNGTKLGNNLNAGYSAGYSKTVVEPIDEFKGDIARVFFYFVTRYEDRMPSFYSSNSEVRAMFDGTANKAFSETFLKILYTWHIMDPVSERERNINDLIYYTHQNNRNPFIDHPEFVNKIWKMDMSIDNFDYQERKDIIVYTSANNTVSVRLENSNKNIARLTLYNLQGQIVAQKENLRKEKTVELRSKQSGVYILKVEGKGLEINKKVILK</sequence>
<dbReference type="Pfam" id="PF04231">
    <property type="entry name" value="Endonuclease_1"/>
    <property type="match status" value="1"/>
</dbReference>
<dbReference type="AlphaFoldDB" id="F0P096"/>
<feature type="domain" description="Secretion system C-terminal sorting" evidence="6">
    <location>
        <begin position="305"/>
        <end position="371"/>
    </location>
</feature>
<dbReference type="NCBIfam" id="TIGR04183">
    <property type="entry name" value="Por_Secre_tail"/>
    <property type="match status" value="1"/>
</dbReference>
<keyword evidence="4" id="KW-0378">Hydrolase</keyword>
<proteinExistence type="inferred from homology"/>
<dbReference type="Pfam" id="PF18962">
    <property type="entry name" value="Por_Secre_tail"/>
    <property type="match status" value="1"/>
</dbReference>
<dbReference type="STRING" id="865938.Weevi_1765"/>
<reference evidence="7 8" key="1">
    <citation type="journal article" date="2011" name="Stand. Genomic Sci.">
        <title>Complete genome sequence of Weeksella virosa type strain (9751).</title>
        <authorList>
            <person name="Lang E."/>
            <person name="Teshima H."/>
            <person name="Lucas S."/>
            <person name="Lapidus A."/>
            <person name="Hammon N."/>
            <person name="Deshpande S."/>
            <person name="Nolan M."/>
            <person name="Cheng J.F."/>
            <person name="Pitluck S."/>
            <person name="Liolios K."/>
            <person name="Pagani I."/>
            <person name="Mikhailova N."/>
            <person name="Ivanova N."/>
            <person name="Mavromatis K."/>
            <person name="Pati A."/>
            <person name="Tapia R."/>
            <person name="Han C."/>
            <person name="Goodwin L."/>
            <person name="Chen A."/>
            <person name="Palaniappan K."/>
            <person name="Land M."/>
            <person name="Hauser L."/>
            <person name="Chang Y.J."/>
            <person name="Jeffries C.D."/>
            <person name="Brambilla E.M."/>
            <person name="Kopitz M."/>
            <person name="Rohde M."/>
            <person name="Goker M."/>
            <person name="Tindall B.J."/>
            <person name="Detter J.C."/>
            <person name="Woyke T."/>
            <person name="Bristow J."/>
            <person name="Eisen J.A."/>
            <person name="Markowitz V."/>
            <person name="Hugenholtz P."/>
            <person name="Klenk H.P."/>
            <person name="Kyrpides N.C."/>
        </authorList>
    </citation>
    <scope>NUCLEOTIDE SEQUENCE [LARGE SCALE GENOMIC DNA]</scope>
    <source>
        <strain evidence="8">ATCC 43766 / DSM 16922 / JCM 21250 / NBRC 16016 / NCTC 11634 / CL345/78</strain>
    </source>
</reference>
<evidence type="ECO:0000259" key="6">
    <source>
        <dbReference type="Pfam" id="PF18962"/>
    </source>
</evidence>
<dbReference type="PANTHER" id="PTHR33607:SF2">
    <property type="entry name" value="ENDONUCLEASE-1"/>
    <property type="match status" value="1"/>
</dbReference>
<dbReference type="InterPro" id="IPR026444">
    <property type="entry name" value="Secre_tail"/>
</dbReference>
<dbReference type="eggNOG" id="COG2356">
    <property type="taxonomic scope" value="Bacteria"/>
</dbReference>
<dbReference type="HOGENOM" id="CLU_019348_2_0_10"/>
<protein>
    <submittedName>
        <fullName evidence="7">Endonuclease I</fullName>
    </submittedName>
</protein>
<evidence type="ECO:0000256" key="4">
    <source>
        <dbReference type="ARBA" id="ARBA00022801"/>
    </source>
</evidence>
<dbReference type="GO" id="GO:0016787">
    <property type="term" value="F:hydrolase activity"/>
    <property type="evidence" value="ECO:0007669"/>
    <property type="project" value="UniProtKB-KW"/>
</dbReference>
<dbReference type="PANTHER" id="PTHR33607">
    <property type="entry name" value="ENDONUCLEASE-1"/>
    <property type="match status" value="1"/>
</dbReference>
<dbReference type="RefSeq" id="WP_013598845.1">
    <property type="nucleotide sequence ID" value="NC_015144.1"/>
</dbReference>
<name>F0P096_WEEVC</name>
<keyword evidence="2" id="KW-0540">Nuclease</keyword>
<reference evidence="8" key="2">
    <citation type="journal article" date="2011" name="Stand. Genomic Sci.">
        <title>Complete genome sequence of Weeksella virosa type strain (9751T).</title>
        <authorList>
            <person name="Lang E."/>
            <person name="Teshima H."/>
            <person name="Lucas S."/>
            <person name="Lapidus A."/>
            <person name="Hammon N."/>
            <person name="Deshpande S."/>
            <person name="Nolan M."/>
            <person name="Cheng J."/>
            <person name="Pitluck S."/>
            <person name="Liolios K."/>
            <person name="Pagani I."/>
            <person name="Mikhailova N."/>
            <person name="Ivanova N."/>
            <person name="Mavromatis K."/>
            <person name="Pati A."/>
            <person name="Tapia R."/>
            <person name="Han C."/>
            <person name="Goodwin L."/>
            <person name="Chen A."/>
            <person name="Palaniappan K."/>
            <person name="Land M."/>
            <person name="Hauser L."/>
            <person name="Chang Y."/>
            <person name="Jeffries C."/>
            <person name="Brambilla E."/>
            <person name="Kopitz M."/>
            <person name="Rohde M."/>
            <person name="Goker M."/>
            <person name="Tindall B."/>
            <person name="Detter J."/>
            <person name="Woyke T."/>
            <person name="Bristow J."/>
            <person name="Eisen J."/>
            <person name="Markowitz V."/>
            <person name="Hugenholtz P."/>
            <person name="Klenk H."/>
            <person name="Kyrpides N."/>
        </authorList>
    </citation>
    <scope>NUCLEOTIDE SEQUENCE [LARGE SCALE GENOMIC DNA]</scope>
    <source>
        <strain evidence="8">ATCC 43766 / DSM 16922 / JCM 21250 / NBRC 16016 / NCTC 11634 / CL345/78</strain>
    </source>
</reference>
<dbReference type="Proteomes" id="UP000008641">
    <property type="component" value="Chromosome"/>
</dbReference>
<evidence type="ECO:0000313" key="8">
    <source>
        <dbReference type="Proteomes" id="UP000008641"/>
    </source>
</evidence>
<dbReference type="OrthoDB" id="5485925at2"/>
<dbReference type="GO" id="GO:0004519">
    <property type="term" value="F:endonuclease activity"/>
    <property type="evidence" value="ECO:0007669"/>
    <property type="project" value="UniProtKB-KW"/>
</dbReference>
<feature type="chain" id="PRO_5003254278" evidence="5">
    <location>
        <begin position="20"/>
        <end position="373"/>
    </location>
</feature>
<keyword evidence="8" id="KW-1185">Reference proteome</keyword>
<dbReference type="InterPro" id="IPR044925">
    <property type="entry name" value="His-Me_finger_sf"/>
</dbReference>
<keyword evidence="3 5" id="KW-0732">Signal</keyword>
<evidence type="ECO:0000256" key="1">
    <source>
        <dbReference type="ARBA" id="ARBA00006429"/>
    </source>
</evidence>
<evidence type="ECO:0000256" key="5">
    <source>
        <dbReference type="SAM" id="SignalP"/>
    </source>
</evidence>
<keyword evidence="7" id="KW-0255">Endonuclease</keyword>
<dbReference type="InterPro" id="IPR007346">
    <property type="entry name" value="Endonuclease-I"/>
</dbReference>
<dbReference type="EMBL" id="CP002455">
    <property type="protein sequence ID" value="ADX68456.1"/>
    <property type="molecule type" value="Genomic_DNA"/>
</dbReference>
<comment type="similarity">
    <text evidence="1">Belongs to the EndA/NucM nuclease family.</text>
</comment>
<dbReference type="SUPFAM" id="SSF54060">
    <property type="entry name" value="His-Me finger endonucleases"/>
    <property type="match status" value="1"/>
</dbReference>
<feature type="signal peptide" evidence="5">
    <location>
        <begin position="1"/>
        <end position="19"/>
    </location>
</feature>
<evidence type="ECO:0000256" key="3">
    <source>
        <dbReference type="ARBA" id="ARBA00022729"/>
    </source>
</evidence>